<evidence type="ECO:0000313" key="1">
    <source>
        <dbReference type="EMBL" id="KAF0836580.1"/>
    </source>
</evidence>
<comment type="caution">
    <text evidence="1">The sequence shown here is derived from an EMBL/GenBank/DDBJ whole genome shotgun (WGS) entry which is preliminary data.</text>
</comment>
<gene>
    <name evidence="1" type="ORF">FNL39_11481</name>
</gene>
<reference evidence="1 2" key="1">
    <citation type="submission" date="2019-07" db="EMBL/GenBank/DDBJ databases">
        <title>Genomic Encyclopedia of Type Strains, Phase IV (KMG-IV): sequencing the most valuable type-strain genomes for metagenomic binning, comparative biology and taxonomic classification.</title>
        <authorList>
            <person name="Goeker M."/>
        </authorList>
    </citation>
    <scope>NUCLEOTIDE SEQUENCE [LARGE SCALE GENOMIC DNA]</scope>
    <source>
        <strain evidence="1 2">DSM 44831</strain>
    </source>
</reference>
<name>A0ABQ6YF37_9NOCA</name>
<organism evidence="1 2">
    <name type="scientific">Nocardia caishijiensis</name>
    <dbReference type="NCBI Taxonomy" id="184756"/>
    <lineage>
        <taxon>Bacteria</taxon>
        <taxon>Bacillati</taxon>
        <taxon>Actinomycetota</taxon>
        <taxon>Actinomycetes</taxon>
        <taxon>Mycobacteriales</taxon>
        <taxon>Nocardiaceae</taxon>
        <taxon>Nocardia</taxon>
    </lineage>
</organism>
<evidence type="ECO:0000313" key="2">
    <source>
        <dbReference type="Proteomes" id="UP000798951"/>
    </source>
</evidence>
<sequence>MQAVVEVPNFDFHPLPPWPVSAAAPYSFMPIHPTSSDTDVGLFVSALICGLEGDHDDPVAALLAEGTLSQPGGLRLTDTATRAVVAPGCCAGLEDWREWVDILAGQPPWLGHGPTPEVEIGIDELRVWQDNGANRHIGQSIVVERSALPELLNSVHRDLTGFLTCVQTWSERNGLGSKGTDLVEAIDRNFHMTAPLIFPEH</sequence>
<proteinExistence type="predicted"/>
<accession>A0ABQ6YF37</accession>
<keyword evidence="2" id="KW-1185">Reference proteome</keyword>
<dbReference type="EMBL" id="VMSD01000014">
    <property type="protein sequence ID" value="KAF0836580.1"/>
    <property type="molecule type" value="Genomic_DNA"/>
</dbReference>
<dbReference type="Proteomes" id="UP000798951">
    <property type="component" value="Unassembled WGS sequence"/>
</dbReference>
<protein>
    <submittedName>
        <fullName evidence="1">Uncharacterized protein</fullName>
    </submittedName>
</protein>